<name>A0ABT0CAN5_THEVL</name>
<dbReference type="RefSeq" id="WP_244350051.1">
    <property type="nucleotide sequence ID" value="NZ_JAFIRA010000015.1"/>
</dbReference>
<proteinExistence type="predicted"/>
<gene>
    <name evidence="1" type="ORF">JX360_07595</name>
</gene>
<accession>A0ABT0CAN5</accession>
<dbReference type="Pfam" id="PF10792">
    <property type="entry name" value="DUF2605"/>
    <property type="match status" value="1"/>
</dbReference>
<organism evidence="1 2">
    <name type="scientific">Thermostichus vulcanus str. 'Rupite'</name>
    <dbReference type="NCBI Taxonomy" id="2813851"/>
    <lineage>
        <taxon>Bacteria</taxon>
        <taxon>Bacillati</taxon>
        <taxon>Cyanobacteriota</taxon>
        <taxon>Cyanophyceae</taxon>
        <taxon>Thermostichales</taxon>
        <taxon>Thermostichaceae</taxon>
        <taxon>Thermostichus</taxon>
    </lineage>
</organism>
<dbReference type="EMBL" id="JAFIRA010000015">
    <property type="protein sequence ID" value="MCJ2542772.1"/>
    <property type="molecule type" value="Genomic_DNA"/>
</dbReference>
<evidence type="ECO:0000313" key="1">
    <source>
        <dbReference type="EMBL" id="MCJ2542772.1"/>
    </source>
</evidence>
<comment type="caution">
    <text evidence="1">The sequence shown here is derived from an EMBL/GenBank/DDBJ whole genome shotgun (WGS) entry which is preliminary data.</text>
</comment>
<keyword evidence="2" id="KW-1185">Reference proteome</keyword>
<sequence length="103" mass="12223">MSKAELLQEILGPLLEDYRYWFERSRRFLQEERLEWLSLDEQQSVLERVLAAQSELQVAETLYQLSDNEVGIDPGLMAKWHRLLMECAELGRRFRQIHPSSDS</sequence>
<protein>
    <submittedName>
        <fullName evidence="1">DUF2605 domain-containing protein</fullName>
    </submittedName>
</protein>
<dbReference type="Proteomes" id="UP000830835">
    <property type="component" value="Unassembled WGS sequence"/>
</dbReference>
<evidence type="ECO:0000313" key="2">
    <source>
        <dbReference type="Proteomes" id="UP000830835"/>
    </source>
</evidence>
<dbReference type="InterPro" id="IPR019728">
    <property type="entry name" value="DUF2605"/>
</dbReference>
<reference evidence="1" key="1">
    <citation type="submission" date="2021-02" db="EMBL/GenBank/DDBJ databases">
        <title>The CRISPR/cas machinery reduction and long-range gene transfer in the hot spring cyanobacterium Synechococcus.</title>
        <authorList>
            <person name="Dvorak P."/>
            <person name="Jahodarova E."/>
            <person name="Hasler P."/>
            <person name="Poulickova A."/>
        </authorList>
    </citation>
    <scope>NUCLEOTIDE SEQUENCE</scope>
    <source>
        <strain evidence="1">Rupite</strain>
    </source>
</reference>